<evidence type="ECO:0000256" key="7">
    <source>
        <dbReference type="ARBA" id="ARBA00023027"/>
    </source>
</evidence>
<keyword evidence="5" id="KW-0479">Metal-binding</keyword>
<dbReference type="KEGG" id="hyg:AUC43_06940"/>
<dbReference type="NCBIfam" id="TIGR02089">
    <property type="entry name" value="TTC"/>
    <property type="match status" value="1"/>
</dbReference>
<dbReference type="GO" id="GO:0051287">
    <property type="term" value="F:NAD binding"/>
    <property type="evidence" value="ECO:0007669"/>
    <property type="project" value="InterPro"/>
</dbReference>
<keyword evidence="7" id="KW-0520">NAD</keyword>
<evidence type="ECO:0000313" key="12">
    <source>
        <dbReference type="Proteomes" id="UP000059542"/>
    </source>
</evidence>
<dbReference type="STRING" id="1411621.AUC43_06940"/>
<keyword evidence="8" id="KW-0464">Manganese</keyword>
<dbReference type="Pfam" id="PF00180">
    <property type="entry name" value="Iso_dh"/>
    <property type="match status" value="1"/>
</dbReference>
<feature type="domain" description="Isopropylmalate dehydrogenase-like" evidence="10">
    <location>
        <begin position="5"/>
        <end position="351"/>
    </location>
</feature>
<keyword evidence="6" id="KW-0560">Oxidoreductase</keyword>
<dbReference type="PANTHER" id="PTHR43275:SF1">
    <property type="entry name" value="D-MALATE DEHYDROGENASE [DECARBOXYLATING]"/>
    <property type="match status" value="1"/>
</dbReference>
<evidence type="ECO:0000256" key="5">
    <source>
        <dbReference type="ARBA" id="ARBA00022723"/>
    </source>
</evidence>
<comment type="cofactor">
    <cofactor evidence="2">
        <name>Mg(2+)</name>
        <dbReference type="ChEBI" id="CHEBI:18420"/>
    </cofactor>
</comment>
<dbReference type="InterPro" id="IPR011829">
    <property type="entry name" value="TTC_DH"/>
</dbReference>
<dbReference type="InterPro" id="IPR019818">
    <property type="entry name" value="IsoCit/isopropylmalate_DH_CS"/>
</dbReference>
<comment type="catalytic activity">
    <reaction evidence="9">
        <text>(R)-malate + NAD(+) = pyruvate + CO2 + NADH</text>
        <dbReference type="Rhea" id="RHEA:18365"/>
        <dbReference type="ChEBI" id="CHEBI:15361"/>
        <dbReference type="ChEBI" id="CHEBI:15588"/>
        <dbReference type="ChEBI" id="CHEBI:16526"/>
        <dbReference type="ChEBI" id="CHEBI:57540"/>
        <dbReference type="ChEBI" id="CHEBI:57945"/>
        <dbReference type="EC" id="1.1.1.83"/>
    </reaction>
</comment>
<evidence type="ECO:0000256" key="6">
    <source>
        <dbReference type="ARBA" id="ARBA00023002"/>
    </source>
</evidence>
<evidence type="ECO:0000256" key="9">
    <source>
        <dbReference type="ARBA" id="ARBA00049301"/>
    </source>
</evidence>
<accession>A0A0U4CNG6</accession>
<dbReference type="GO" id="GO:0000287">
    <property type="term" value="F:magnesium ion binding"/>
    <property type="evidence" value="ECO:0007669"/>
    <property type="project" value="InterPro"/>
</dbReference>
<dbReference type="EC" id="1.1.1.83" evidence="4"/>
<evidence type="ECO:0000256" key="4">
    <source>
        <dbReference type="ARBA" id="ARBA00013126"/>
    </source>
</evidence>
<dbReference type="InterPro" id="IPR050501">
    <property type="entry name" value="ICDH/IPMDH"/>
</dbReference>
<dbReference type="OrthoDB" id="9806254at2"/>
<gene>
    <name evidence="11" type="ORF">AUC43_06940</name>
</gene>
<comment type="similarity">
    <text evidence="3">Belongs to the isocitrate and isopropylmalate dehydrogenases family.</text>
</comment>
<protein>
    <recommendedName>
        <fullName evidence="4">D-malate dehydrogenase (decarboxylating)</fullName>
        <ecNumber evidence="4">1.1.1.83</ecNumber>
    </recommendedName>
</protein>
<dbReference type="InterPro" id="IPR024084">
    <property type="entry name" value="IsoPropMal-DH-like_dom"/>
</dbReference>
<dbReference type="RefSeq" id="WP_068191349.1">
    <property type="nucleotide sequence ID" value="NZ_CP013909.1"/>
</dbReference>
<evidence type="ECO:0000256" key="3">
    <source>
        <dbReference type="ARBA" id="ARBA00007769"/>
    </source>
</evidence>
<evidence type="ECO:0000256" key="8">
    <source>
        <dbReference type="ARBA" id="ARBA00023211"/>
    </source>
</evidence>
<dbReference type="AlphaFoldDB" id="A0A0U4CNG6"/>
<dbReference type="SUPFAM" id="SSF53659">
    <property type="entry name" value="Isocitrate/Isopropylmalate dehydrogenase-like"/>
    <property type="match status" value="1"/>
</dbReference>
<sequence>MKNYHLAVFPADGIGPEVIAASRQVLRKLEQLHGGVRFETREYGWGSDHYERTGAMMPADGLRQLEKGGFEAILMGPVGSRTIPDHVTLWGLLLPIRQGFDQYVNLRPMRQLDGVASPLRNPAGHPIDMVCIRENSEGEYAGVGGRVHRQRPQEVALQSIVFTRTGTERVMRFAFDYARQHGRRLVTNVTKSNSMQHNMVFWDDIFQEVATGYPAQASDQQLVDSMTARMVSQPETVDVFVASNLFGDILTDLGAALTGSMGLAPSANLNPERRYPSLFQAIHGSAFDLVGRNVANPIASIWSVQLLLEFLGETELAARLMHAIETVLREQRVRTRDLGGTSSTTDMTEAVCRALETEPVFAKGR</sequence>
<dbReference type="GO" id="GO:0046553">
    <property type="term" value="F:D-malate dehydrogenase (decarboxylating) (NAD+) activity"/>
    <property type="evidence" value="ECO:0007669"/>
    <property type="project" value="UniProtKB-EC"/>
</dbReference>
<keyword evidence="12" id="KW-1185">Reference proteome</keyword>
<organism evidence="11 12">
    <name type="scientific">Hymenobacter sedentarius</name>
    <dbReference type="NCBI Taxonomy" id="1411621"/>
    <lineage>
        <taxon>Bacteria</taxon>
        <taxon>Pseudomonadati</taxon>
        <taxon>Bacteroidota</taxon>
        <taxon>Cytophagia</taxon>
        <taxon>Cytophagales</taxon>
        <taxon>Hymenobacteraceae</taxon>
        <taxon>Hymenobacter</taxon>
    </lineage>
</organism>
<proteinExistence type="inferred from homology"/>
<dbReference type="Proteomes" id="UP000059542">
    <property type="component" value="Chromosome"/>
</dbReference>
<evidence type="ECO:0000313" key="11">
    <source>
        <dbReference type="EMBL" id="ALW84846.1"/>
    </source>
</evidence>
<evidence type="ECO:0000259" key="10">
    <source>
        <dbReference type="SMART" id="SM01329"/>
    </source>
</evidence>
<evidence type="ECO:0000256" key="2">
    <source>
        <dbReference type="ARBA" id="ARBA00001946"/>
    </source>
</evidence>
<reference evidence="11 12" key="1">
    <citation type="submission" date="2015-12" db="EMBL/GenBank/DDBJ databases">
        <authorList>
            <person name="Shamseldin A."/>
            <person name="Moawad H."/>
            <person name="Abd El-Rahim W.M."/>
            <person name="Sadowsky M.J."/>
        </authorList>
    </citation>
    <scope>NUCLEOTIDE SEQUENCE [LARGE SCALE GENOMIC DNA]</scope>
    <source>
        <strain evidence="11 12">DG5B</strain>
    </source>
</reference>
<dbReference type="Gene3D" id="3.40.718.10">
    <property type="entry name" value="Isopropylmalate Dehydrogenase"/>
    <property type="match status" value="1"/>
</dbReference>
<comment type="cofactor">
    <cofactor evidence="1">
        <name>Mn(2+)</name>
        <dbReference type="ChEBI" id="CHEBI:29035"/>
    </cofactor>
</comment>
<dbReference type="PANTHER" id="PTHR43275">
    <property type="entry name" value="D-MALATE DEHYDROGENASE [DECARBOXYLATING]"/>
    <property type="match status" value="1"/>
</dbReference>
<dbReference type="PROSITE" id="PS00470">
    <property type="entry name" value="IDH_IMDH"/>
    <property type="match status" value="1"/>
</dbReference>
<dbReference type="EMBL" id="CP013909">
    <property type="protein sequence ID" value="ALW84846.1"/>
    <property type="molecule type" value="Genomic_DNA"/>
</dbReference>
<evidence type="ECO:0000256" key="1">
    <source>
        <dbReference type="ARBA" id="ARBA00001936"/>
    </source>
</evidence>
<dbReference type="SMART" id="SM01329">
    <property type="entry name" value="Iso_dh"/>
    <property type="match status" value="1"/>
</dbReference>
<name>A0A0U4CNG6_9BACT</name>